<dbReference type="EMBL" id="JABEVX010000013">
    <property type="protein sequence ID" value="NNT73260.1"/>
    <property type="molecule type" value="Genomic_DNA"/>
</dbReference>
<keyword evidence="2" id="KW-1185">Reference proteome</keyword>
<evidence type="ECO:0000313" key="1">
    <source>
        <dbReference type="EMBL" id="NNT73260.1"/>
    </source>
</evidence>
<dbReference type="Proteomes" id="UP000536509">
    <property type="component" value="Unassembled WGS sequence"/>
</dbReference>
<reference evidence="1 2" key="1">
    <citation type="submission" date="2020-05" db="EMBL/GenBank/DDBJ databases">
        <title>Draft genome of Flavobacterium sp. IMCC34852.</title>
        <authorList>
            <person name="Song J."/>
            <person name="Cho J.-C."/>
        </authorList>
    </citation>
    <scope>NUCLEOTIDE SEQUENCE [LARGE SCALE GENOMIC DNA]</scope>
    <source>
        <strain evidence="1 2">IMCC34852</strain>
    </source>
</reference>
<accession>A0A7Y3VZW9</accession>
<name>A0A7Y3VZW9_9FLAO</name>
<organism evidence="1 2">
    <name type="scientific">Flavobacterium rivulicola</name>
    <dbReference type="NCBI Taxonomy" id="2732161"/>
    <lineage>
        <taxon>Bacteria</taxon>
        <taxon>Pseudomonadati</taxon>
        <taxon>Bacteroidota</taxon>
        <taxon>Flavobacteriia</taxon>
        <taxon>Flavobacteriales</taxon>
        <taxon>Flavobacteriaceae</taxon>
        <taxon>Flavobacterium</taxon>
    </lineage>
</organism>
<gene>
    <name evidence="1" type="ORF">HKT18_13630</name>
</gene>
<comment type="caution">
    <text evidence="1">The sequence shown here is derived from an EMBL/GenBank/DDBJ whole genome shotgun (WGS) entry which is preliminary data.</text>
</comment>
<dbReference type="RefSeq" id="WP_171223418.1">
    <property type="nucleotide sequence ID" value="NZ_CP121446.1"/>
</dbReference>
<proteinExistence type="predicted"/>
<evidence type="ECO:0000313" key="2">
    <source>
        <dbReference type="Proteomes" id="UP000536509"/>
    </source>
</evidence>
<protein>
    <submittedName>
        <fullName evidence="1">Uncharacterized protein</fullName>
    </submittedName>
</protein>
<dbReference type="AlphaFoldDB" id="A0A7Y3VZW9"/>
<sequence length="198" mass="21949">MTYTIIGLIVISCIAFFFTSCRNKSTERNEVAITQDTLKTKIHKTQENTFEDLRSMAFKVTPEQLGLSLSKDKTIVYGVVMDWEMGGATASTVAYQTGDASLYLSSGGGVIGGGQHENVNVAAKHFVNFAQTFLDKSIKSETTALPEKNQVIFYLLTNKGIYAGKEEMKNFENNSFAWVKLFEEGNKVLTELRKVSGE</sequence>